<organism evidence="2">
    <name type="scientific">Pseudomonas phage HRDY3</name>
    <dbReference type="NCBI Taxonomy" id="3236930"/>
    <lineage>
        <taxon>Viruses</taxon>
    </lineage>
</organism>
<name>A0AB39CE90_9VIRU</name>
<feature type="domain" description="HigA2-like helix-turn-helix" evidence="1">
    <location>
        <begin position="14"/>
        <end position="83"/>
    </location>
</feature>
<sequence>MNKPNGVWDDLVDPAEAPAMRLRSLMLMRISEQVKGWGQNPEVICQKLFISNGRLHDLLAGHIDLFSYDELVELLPRADLNLEAILKEGLRRAETR</sequence>
<dbReference type="EMBL" id="PQ015379">
    <property type="protein sequence ID" value="XDJ15184.1"/>
    <property type="molecule type" value="Genomic_DNA"/>
</dbReference>
<protein>
    <recommendedName>
        <fullName evidence="1">HigA2-like helix-turn-helix domain-containing protein</fullName>
    </recommendedName>
</protein>
<dbReference type="InterPro" id="IPR010982">
    <property type="entry name" value="Lambda_DNA-bd_dom_sf"/>
</dbReference>
<proteinExistence type="predicted"/>
<dbReference type="Pfam" id="PF13744">
    <property type="entry name" value="HTH_37"/>
    <property type="match status" value="1"/>
</dbReference>
<dbReference type="SUPFAM" id="SSF47413">
    <property type="entry name" value="lambda repressor-like DNA-binding domains"/>
    <property type="match status" value="1"/>
</dbReference>
<evidence type="ECO:0000313" key="2">
    <source>
        <dbReference type="EMBL" id="XDJ15184.1"/>
    </source>
</evidence>
<reference evidence="2" key="1">
    <citation type="submission" date="2024-07" db="EMBL/GenBank/DDBJ databases">
        <authorList>
            <person name="Bringhurst R.M."/>
            <person name="Homer T.E."/>
        </authorList>
    </citation>
    <scope>NUCLEOTIDE SEQUENCE</scope>
</reference>
<dbReference type="Gene3D" id="1.10.260.40">
    <property type="entry name" value="lambda repressor-like DNA-binding domains"/>
    <property type="match status" value="1"/>
</dbReference>
<dbReference type="InterPro" id="IPR039554">
    <property type="entry name" value="HigA2-like_HTH"/>
</dbReference>
<evidence type="ECO:0000259" key="1">
    <source>
        <dbReference type="Pfam" id="PF13744"/>
    </source>
</evidence>
<accession>A0AB39CE90</accession>
<dbReference type="GO" id="GO:0003677">
    <property type="term" value="F:DNA binding"/>
    <property type="evidence" value="ECO:0007669"/>
    <property type="project" value="InterPro"/>
</dbReference>